<dbReference type="AlphaFoldDB" id="A0A834KI37"/>
<dbReference type="FunFam" id="3.30.1520.10:FF:000004">
    <property type="entry name" value="Sorting nexin"/>
    <property type="match status" value="1"/>
</dbReference>
<evidence type="ECO:0000256" key="7">
    <source>
        <dbReference type="SAM" id="SignalP"/>
    </source>
</evidence>
<feature type="domain" description="PX" evidence="9">
    <location>
        <begin position="260"/>
        <end position="369"/>
    </location>
</feature>
<evidence type="ECO:0000313" key="11">
    <source>
        <dbReference type="Proteomes" id="UP000600918"/>
    </source>
</evidence>
<keyword evidence="11" id="KW-1185">Reference proteome</keyword>
<dbReference type="InterPro" id="IPR019497">
    <property type="entry name" value="Sorting_nexin_WASP-bd-dom"/>
</dbReference>
<dbReference type="Proteomes" id="UP000600918">
    <property type="component" value="Unassembled WGS sequence"/>
</dbReference>
<comment type="caution">
    <text evidence="10">The sequence shown here is derived from an EMBL/GenBank/DDBJ whole genome shotgun (WGS) entry which is preliminary data.</text>
</comment>
<keyword evidence="4" id="KW-0472">Membrane</keyword>
<dbReference type="Pfam" id="PF10456">
    <property type="entry name" value="BAR_3_WASP_bdg"/>
    <property type="match status" value="1"/>
</dbReference>
<keyword evidence="5" id="KW-0968">Cytoplasmic vesicle</keyword>
<evidence type="ECO:0000256" key="5">
    <source>
        <dbReference type="ARBA" id="ARBA00023329"/>
    </source>
</evidence>
<dbReference type="GO" id="GO:0006897">
    <property type="term" value="P:endocytosis"/>
    <property type="evidence" value="ECO:0007669"/>
    <property type="project" value="TreeGrafter"/>
</dbReference>
<dbReference type="InterPro" id="IPR001683">
    <property type="entry name" value="PX_dom"/>
</dbReference>
<protein>
    <recommendedName>
        <fullName evidence="12">Sorting nexin lst-4</fullName>
    </recommendedName>
</protein>
<dbReference type="InterPro" id="IPR036871">
    <property type="entry name" value="PX_dom_sf"/>
</dbReference>
<dbReference type="CDD" id="cd06862">
    <property type="entry name" value="PX_SNX9_18_like"/>
    <property type="match status" value="1"/>
</dbReference>
<dbReference type="PROSITE" id="PS50002">
    <property type="entry name" value="SH3"/>
    <property type="match status" value="1"/>
</dbReference>
<dbReference type="SUPFAM" id="SSF64268">
    <property type="entry name" value="PX domain"/>
    <property type="match status" value="1"/>
</dbReference>
<dbReference type="Gene3D" id="3.30.1520.10">
    <property type="entry name" value="Phox-like domain"/>
    <property type="match status" value="1"/>
</dbReference>
<evidence type="ECO:0000259" key="8">
    <source>
        <dbReference type="PROSITE" id="PS50002"/>
    </source>
</evidence>
<feature type="domain" description="SH3" evidence="8">
    <location>
        <begin position="67"/>
        <end position="129"/>
    </location>
</feature>
<dbReference type="SUPFAM" id="SSF50044">
    <property type="entry name" value="SH3-domain"/>
    <property type="match status" value="1"/>
</dbReference>
<evidence type="ECO:0000256" key="6">
    <source>
        <dbReference type="PROSITE-ProRule" id="PRU00192"/>
    </source>
</evidence>
<keyword evidence="7" id="KW-0732">Signal</keyword>
<dbReference type="InterPro" id="IPR027267">
    <property type="entry name" value="AH/BAR_dom_sf"/>
</dbReference>
<accession>A0A834KI37</accession>
<name>A0A834KI37_VESPE</name>
<evidence type="ECO:0000256" key="3">
    <source>
        <dbReference type="ARBA" id="ARBA00022443"/>
    </source>
</evidence>
<dbReference type="GO" id="GO:0035091">
    <property type="term" value="F:phosphatidylinositol binding"/>
    <property type="evidence" value="ECO:0007669"/>
    <property type="project" value="InterPro"/>
</dbReference>
<dbReference type="PROSITE" id="PS50195">
    <property type="entry name" value="PX"/>
    <property type="match status" value="1"/>
</dbReference>
<keyword evidence="3 6" id="KW-0728">SH3 domain</keyword>
<dbReference type="SMART" id="SM00326">
    <property type="entry name" value="SH3"/>
    <property type="match status" value="1"/>
</dbReference>
<dbReference type="Pfam" id="PF00787">
    <property type="entry name" value="PX"/>
    <property type="match status" value="1"/>
</dbReference>
<evidence type="ECO:0000313" key="10">
    <source>
        <dbReference type="EMBL" id="KAF7407018.1"/>
    </source>
</evidence>
<dbReference type="EMBL" id="JACSDY010000015">
    <property type="protein sequence ID" value="KAF7407018.1"/>
    <property type="molecule type" value="Genomic_DNA"/>
</dbReference>
<gene>
    <name evidence="10" type="ORF">H0235_014674</name>
</gene>
<dbReference type="PRINTS" id="PR00452">
    <property type="entry name" value="SH3DOMAIN"/>
</dbReference>
<evidence type="ECO:0008006" key="12">
    <source>
        <dbReference type="Google" id="ProtNLM"/>
    </source>
</evidence>
<sequence length="602" mass="68893">MVHSAVVRIFGILCLTPNLYLICDTHTGTVIFNVHTFMSLKVQYTSYEKRANVSCTTQYRGIDRFIMEGHQVRALYDFTGESGTAELSIVAGEILTVMRDNVGDGWCEGFNQGGKSGLFPAAYVQVIESSAPVSSSMTMSQQSSGDYWDDDWDDDSEVGQTQAYVPVTNQQQQQSMHIALQSNSTDSGNSISIHTIHSVIPERPISNVPKKNNKFSTLIKSGEDSFLLGTRVASVPESEKLLIKETEDGRCAWIPTGDSYSCVVTSPKKESKLKGLKSFIVYQLTPTFNNIQVSRRYKHFDWLHERLEEKYCFIPVPPLPDKQLSGRYDEQFIEHRRTQLQEFVDYVCRHPVLSRSRVWDHFMICTDEKRWKAGKRLAEKDELLGVNYFNAIQCIDTPLDAIKVEIQIDAFSRYINGLDPVVKNFMAMAVDQAKKHQVLYKREFQKIGQSFSSLGHALEGDDSDHMRLTYALKATGEAYNDIGRLYKEQPKFDWEPLADKFHIYRGIISNFPDVISIHKSAVQKRKDCEKLVAEHKMETQQLREMSHRTDIIARALMAEETHFQSERDIHINKAMKTHLQEQISFYKKIVNKLEEALNAYVD</sequence>
<dbReference type="Gene3D" id="2.30.30.40">
    <property type="entry name" value="SH3 Domains"/>
    <property type="match status" value="1"/>
</dbReference>
<dbReference type="CDD" id="cd07626">
    <property type="entry name" value="BAR_SNX9_like"/>
    <property type="match status" value="1"/>
</dbReference>
<dbReference type="GO" id="GO:0097320">
    <property type="term" value="P:plasma membrane tubulation"/>
    <property type="evidence" value="ECO:0007669"/>
    <property type="project" value="TreeGrafter"/>
</dbReference>
<proteinExistence type="inferred from homology"/>
<comment type="subcellular location">
    <subcellularLocation>
        <location evidence="1">Cytoplasmic vesicle membrane</location>
    </subcellularLocation>
</comment>
<dbReference type="GO" id="GO:0030659">
    <property type="term" value="C:cytoplasmic vesicle membrane"/>
    <property type="evidence" value="ECO:0007669"/>
    <property type="project" value="UniProtKB-SubCell"/>
</dbReference>
<comment type="similarity">
    <text evidence="2">Belongs to the sorting nexin family.</text>
</comment>
<reference evidence="10" key="1">
    <citation type="journal article" date="2020" name="G3 (Bethesda)">
        <title>High-Quality Assemblies for Three Invasive Social Wasps from the &lt;i&gt;Vespula&lt;/i&gt; Genus.</title>
        <authorList>
            <person name="Harrop T.W.R."/>
            <person name="Guhlin J."/>
            <person name="McLaughlin G.M."/>
            <person name="Permina E."/>
            <person name="Stockwell P."/>
            <person name="Gilligan J."/>
            <person name="Le Lec M.F."/>
            <person name="Gruber M.A.M."/>
            <person name="Quinn O."/>
            <person name="Lovegrove M."/>
            <person name="Duncan E.J."/>
            <person name="Remnant E.J."/>
            <person name="Van Eeckhoven J."/>
            <person name="Graham B."/>
            <person name="Knapp R.A."/>
            <person name="Langford K.W."/>
            <person name="Kronenberg Z."/>
            <person name="Press M.O."/>
            <person name="Eacker S.M."/>
            <person name="Wilson-Rankin E.E."/>
            <person name="Purcell J."/>
            <person name="Lester P.J."/>
            <person name="Dearden P.K."/>
        </authorList>
    </citation>
    <scope>NUCLEOTIDE SEQUENCE</scope>
    <source>
        <strain evidence="10">Volc-1</strain>
    </source>
</reference>
<feature type="signal peptide" evidence="7">
    <location>
        <begin position="1"/>
        <end position="21"/>
    </location>
</feature>
<evidence type="ECO:0000256" key="4">
    <source>
        <dbReference type="ARBA" id="ARBA00023136"/>
    </source>
</evidence>
<dbReference type="Gene3D" id="1.20.1270.60">
    <property type="entry name" value="Arfaptin homology (AH) domain/BAR domain"/>
    <property type="match status" value="1"/>
</dbReference>
<evidence type="ECO:0000256" key="2">
    <source>
        <dbReference type="ARBA" id="ARBA00010883"/>
    </source>
</evidence>
<organism evidence="10 11">
    <name type="scientific">Vespula pensylvanica</name>
    <name type="common">Western yellow jacket</name>
    <name type="synonym">Wasp</name>
    <dbReference type="NCBI Taxonomy" id="30213"/>
    <lineage>
        <taxon>Eukaryota</taxon>
        <taxon>Metazoa</taxon>
        <taxon>Ecdysozoa</taxon>
        <taxon>Arthropoda</taxon>
        <taxon>Hexapoda</taxon>
        <taxon>Insecta</taxon>
        <taxon>Pterygota</taxon>
        <taxon>Neoptera</taxon>
        <taxon>Endopterygota</taxon>
        <taxon>Hymenoptera</taxon>
        <taxon>Apocrita</taxon>
        <taxon>Aculeata</taxon>
        <taxon>Vespoidea</taxon>
        <taxon>Vespidae</taxon>
        <taxon>Vespinae</taxon>
        <taxon>Vespula</taxon>
    </lineage>
</organism>
<dbReference type="SMART" id="SM00312">
    <property type="entry name" value="PX"/>
    <property type="match status" value="1"/>
</dbReference>
<evidence type="ECO:0000259" key="9">
    <source>
        <dbReference type="PROSITE" id="PS50195"/>
    </source>
</evidence>
<dbReference type="InterPro" id="IPR001452">
    <property type="entry name" value="SH3_domain"/>
</dbReference>
<dbReference type="GO" id="GO:0016197">
    <property type="term" value="P:endosomal transport"/>
    <property type="evidence" value="ECO:0007669"/>
    <property type="project" value="TreeGrafter"/>
</dbReference>
<evidence type="ECO:0000256" key="1">
    <source>
        <dbReference type="ARBA" id="ARBA00004156"/>
    </source>
</evidence>
<dbReference type="Pfam" id="PF14604">
    <property type="entry name" value="SH3_9"/>
    <property type="match status" value="1"/>
</dbReference>
<dbReference type="InterPro" id="IPR036028">
    <property type="entry name" value="SH3-like_dom_sf"/>
</dbReference>
<dbReference type="GO" id="GO:0005886">
    <property type="term" value="C:plasma membrane"/>
    <property type="evidence" value="ECO:0007669"/>
    <property type="project" value="TreeGrafter"/>
</dbReference>
<dbReference type="PANTHER" id="PTHR45827">
    <property type="entry name" value="SORTING NEXIN"/>
    <property type="match status" value="1"/>
</dbReference>
<dbReference type="PANTHER" id="PTHR45827:SF1">
    <property type="entry name" value="SORTING NEXIN"/>
    <property type="match status" value="1"/>
</dbReference>
<feature type="chain" id="PRO_5032995318" description="Sorting nexin lst-4" evidence="7">
    <location>
        <begin position="22"/>
        <end position="602"/>
    </location>
</feature>